<dbReference type="InterPro" id="IPR000014">
    <property type="entry name" value="PAS"/>
</dbReference>
<dbReference type="PANTHER" id="PTHR44757">
    <property type="entry name" value="DIGUANYLATE CYCLASE DGCP"/>
    <property type="match status" value="1"/>
</dbReference>
<evidence type="ECO:0000313" key="5">
    <source>
        <dbReference type="EMBL" id="TXH84392.1"/>
    </source>
</evidence>
<dbReference type="AlphaFoldDB" id="A0A5C7SLX7"/>
<dbReference type="Gene3D" id="3.30.70.270">
    <property type="match status" value="1"/>
</dbReference>
<dbReference type="InterPro" id="IPR013655">
    <property type="entry name" value="PAS_fold_3"/>
</dbReference>
<feature type="domain" description="PAS" evidence="2">
    <location>
        <begin position="56"/>
        <end position="101"/>
    </location>
</feature>
<dbReference type="CDD" id="cd00130">
    <property type="entry name" value="PAS"/>
    <property type="match status" value="2"/>
</dbReference>
<dbReference type="SMART" id="SM00267">
    <property type="entry name" value="GGDEF"/>
    <property type="match status" value="1"/>
</dbReference>
<evidence type="ECO:0000313" key="6">
    <source>
        <dbReference type="Proteomes" id="UP000321192"/>
    </source>
</evidence>
<dbReference type="PANTHER" id="PTHR44757:SF2">
    <property type="entry name" value="BIOFILM ARCHITECTURE MAINTENANCE PROTEIN MBAA"/>
    <property type="match status" value="1"/>
</dbReference>
<dbReference type="Pfam" id="PF00990">
    <property type="entry name" value="GGDEF"/>
    <property type="match status" value="1"/>
</dbReference>
<dbReference type="InterPro" id="IPR000700">
    <property type="entry name" value="PAS-assoc_C"/>
</dbReference>
<dbReference type="InterPro" id="IPR013656">
    <property type="entry name" value="PAS_4"/>
</dbReference>
<gene>
    <name evidence="5" type="ORF">E6Q80_11555</name>
</gene>
<organism evidence="5 6">
    <name type="scientific">Thauera aminoaromatica</name>
    <dbReference type="NCBI Taxonomy" id="164330"/>
    <lineage>
        <taxon>Bacteria</taxon>
        <taxon>Pseudomonadati</taxon>
        <taxon>Pseudomonadota</taxon>
        <taxon>Betaproteobacteria</taxon>
        <taxon>Rhodocyclales</taxon>
        <taxon>Zoogloeaceae</taxon>
        <taxon>Thauera</taxon>
    </lineage>
</organism>
<dbReference type="EMBL" id="SSFD01000180">
    <property type="protein sequence ID" value="TXH84392.1"/>
    <property type="molecule type" value="Genomic_DNA"/>
</dbReference>
<evidence type="ECO:0000259" key="3">
    <source>
        <dbReference type="PROSITE" id="PS50113"/>
    </source>
</evidence>
<evidence type="ECO:0000259" key="2">
    <source>
        <dbReference type="PROSITE" id="PS50112"/>
    </source>
</evidence>
<sequence>MEETELPCPFCNAHSTRPIALPDGLWSACCADCGARGPIAPDARTALARWEQATRDGELLRTVIDESPDIILLKDWDGRFLLGNAALARLYDTTPEQLVGKDDGAFNPNREQVDFYLENVRAVMRGGRTQIVEESSTNAETGEVHYFHSIKKPLRGPAGEPRILVIAHDITDLRRAYRVIEERERSYAYAMEAAGEGIWDWDIDAGTVTHNRRWCELLGYAADTLVHPIAAFADRLHPDDRDEVMGLLDRALAGVGSYEHEHRMRRPDGSVLWVLDRGRVVERAPDGRPLRMAGTVTDVSPRKHNEFVLALATDALAHANAELERKVAERTADLARANEELARLARRDALTGLPNRLAVDERLHEESRRQPGPCGTGCAVLMIDIDSFKPINDTHGHATGDAVLALVAGLLATTVREADFVSRYGGEEFLVLLPDTALEGARTVAEKLRTVVAETAHPVAGRITISIGLAMAAPGTGELATVVAQADAALYEAKRSGRNRLVIAPPPTAV</sequence>
<dbReference type="SMART" id="SM00086">
    <property type="entry name" value="PAC"/>
    <property type="match status" value="1"/>
</dbReference>
<evidence type="ECO:0000259" key="4">
    <source>
        <dbReference type="PROSITE" id="PS50887"/>
    </source>
</evidence>
<dbReference type="FunFam" id="3.30.70.270:FF:000001">
    <property type="entry name" value="Diguanylate cyclase domain protein"/>
    <property type="match status" value="1"/>
</dbReference>
<dbReference type="InterPro" id="IPR001610">
    <property type="entry name" value="PAC"/>
</dbReference>
<dbReference type="SUPFAM" id="SSF55073">
    <property type="entry name" value="Nucleotide cyclase"/>
    <property type="match status" value="1"/>
</dbReference>
<dbReference type="InterPro" id="IPR035965">
    <property type="entry name" value="PAS-like_dom_sf"/>
</dbReference>
<dbReference type="PROSITE" id="PS50113">
    <property type="entry name" value="PAC"/>
    <property type="match status" value="1"/>
</dbReference>
<dbReference type="SMART" id="SM00091">
    <property type="entry name" value="PAS"/>
    <property type="match status" value="2"/>
</dbReference>
<dbReference type="Gene3D" id="3.30.450.20">
    <property type="entry name" value="PAS domain"/>
    <property type="match status" value="2"/>
</dbReference>
<name>A0A5C7SLX7_THASP</name>
<dbReference type="SUPFAM" id="SSF55785">
    <property type="entry name" value="PYP-like sensor domain (PAS domain)"/>
    <property type="match status" value="2"/>
</dbReference>
<dbReference type="CDD" id="cd01949">
    <property type="entry name" value="GGDEF"/>
    <property type="match status" value="1"/>
</dbReference>
<dbReference type="Pfam" id="PF08448">
    <property type="entry name" value="PAS_4"/>
    <property type="match status" value="1"/>
</dbReference>
<dbReference type="NCBIfam" id="TIGR00229">
    <property type="entry name" value="sensory_box"/>
    <property type="match status" value="2"/>
</dbReference>
<dbReference type="Pfam" id="PF08447">
    <property type="entry name" value="PAS_3"/>
    <property type="match status" value="1"/>
</dbReference>
<accession>A0A5C7SLX7</accession>
<dbReference type="Proteomes" id="UP000321192">
    <property type="component" value="Unassembled WGS sequence"/>
</dbReference>
<evidence type="ECO:0000256" key="1">
    <source>
        <dbReference type="SAM" id="Coils"/>
    </source>
</evidence>
<dbReference type="InterPro" id="IPR000160">
    <property type="entry name" value="GGDEF_dom"/>
</dbReference>
<dbReference type="InterPro" id="IPR043128">
    <property type="entry name" value="Rev_trsase/Diguanyl_cyclase"/>
</dbReference>
<protein>
    <submittedName>
        <fullName evidence="5">Diguanylate cyclase</fullName>
    </submittedName>
</protein>
<reference evidence="5 6" key="1">
    <citation type="submission" date="2018-09" db="EMBL/GenBank/DDBJ databases">
        <title>Metagenome Assembled Genomes from an Advanced Water Purification Facility.</title>
        <authorList>
            <person name="Stamps B.W."/>
            <person name="Spear J.R."/>
        </authorList>
    </citation>
    <scope>NUCLEOTIDE SEQUENCE [LARGE SCALE GENOMIC DNA]</scope>
    <source>
        <strain evidence="5">Bin_27_1</strain>
    </source>
</reference>
<dbReference type="PROSITE" id="PS50112">
    <property type="entry name" value="PAS"/>
    <property type="match status" value="2"/>
</dbReference>
<feature type="domain" description="GGDEF" evidence="4">
    <location>
        <begin position="376"/>
        <end position="506"/>
    </location>
</feature>
<dbReference type="PROSITE" id="PS50887">
    <property type="entry name" value="GGDEF"/>
    <property type="match status" value="1"/>
</dbReference>
<dbReference type="NCBIfam" id="TIGR00254">
    <property type="entry name" value="GGDEF"/>
    <property type="match status" value="1"/>
</dbReference>
<dbReference type="GO" id="GO:0003824">
    <property type="term" value="F:catalytic activity"/>
    <property type="evidence" value="ECO:0007669"/>
    <property type="project" value="UniProtKB-ARBA"/>
</dbReference>
<proteinExistence type="predicted"/>
<comment type="caution">
    <text evidence="5">The sequence shown here is derived from an EMBL/GenBank/DDBJ whole genome shotgun (WGS) entry which is preliminary data.</text>
</comment>
<keyword evidence="1" id="KW-0175">Coiled coil</keyword>
<feature type="domain" description="PAC" evidence="3">
    <location>
        <begin position="258"/>
        <end position="311"/>
    </location>
</feature>
<dbReference type="InterPro" id="IPR052155">
    <property type="entry name" value="Biofilm_reg_signaling"/>
</dbReference>
<feature type="domain" description="PAS" evidence="2">
    <location>
        <begin position="183"/>
        <end position="255"/>
    </location>
</feature>
<dbReference type="RefSeq" id="WP_276658763.1">
    <property type="nucleotide sequence ID" value="NZ_SSFD01000180.1"/>
</dbReference>
<dbReference type="InterPro" id="IPR029787">
    <property type="entry name" value="Nucleotide_cyclase"/>
</dbReference>
<feature type="coiled-coil region" evidence="1">
    <location>
        <begin position="318"/>
        <end position="347"/>
    </location>
</feature>